<sequence>MPTPSAALASGLRAESLVLSALDALPPPWLHFHAVEWRTLQHDGERLGEADVIVFHPQHGLIVFEIKAGAVEVRDGPWYCASGLAMKQSPLSQARSPAGQRCPLAGLRARSW</sequence>
<organism evidence="1 2">
    <name type="scientific">Sphaerotilus hippei</name>
    <dbReference type="NCBI Taxonomy" id="744406"/>
    <lineage>
        <taxon>Bacteria</taxon>
        <taxon>Pseudomonadati</taxon>
        <taxon>Pseudomonadota</taxon>
        <taxon>Betaproteobacteria</taxon>
        <taxon>Burkholderiales</taxon>
        <taxon>Sphaerotilaceae</taxon>
        <taxon>Sphaerotilus</taxon>
    </lineage>
</organism>
<dbReference type="EMBL" id="QJJS01000002">
    <property type="protein sequence ID" value="PXW98704.1"/>
    <property type="molecule type" value="Genomic_DNA"/>
</dbReference>
<evidence type="ECO:0000313" key="2">
    <source>
        <dbReference type="Proteomes" id="UP000247811"/>
    </source>
</evidence>
<protein>
    <submittedName>
        <fullName evidence="1">Nuclease-like protein</fullName>
    </submittedName>
</protein>
<dbReference type="AlphaFoldDB" id="A0A318H7Q9"/>
<name>A0A318H7Q9_9BURK</name>
<accession>A0A318H7Q9</accession>
<reference evidence="1 2" key="1">
    <citation type="submission" date="2018-05" db="EMBL/GenBank/DDBJ databases">
        <title>Genomic Encyclopedia of Type Strains, Phase IV (KMG-IV): sequencing the most valuable type-strain genomes for metagenomic binning, comparative biology and taxonomic classification.</title>
        <authorList>
            <person name="Goeker M."/>
        </authorList>
    </citation>
    <scope>NUCLEOTIDE SEQUENCE [LARGE SCALE GENOMIC DNA]</scope>
    <source>
        <strain evidence="1 2">DSM 566</strain>
    </source>
</reference>
<comment type="caution">
    <text evidence="1">The sequence shown here is derived from an EMBL/GenBank/DDBJ whole genome shotgun (WGS) entry which is preliminary data.</text>
</comment>
<proteinExistence type="predicted"/>
<evidence type="ECO:0000313" key="1">
    <source>
        <dbReference type="EMBL" id="PXW98704.1"/>
    </source>
</evidence>
<dbReference type="Proteomes" id="UP000247811">
    <property type="component" value="Unassembled WGS sequence"/>
</dbReference>
<dbReference type="RefSeq" id="WP_170130605.1">
    <property type="nucleotide sequence ID" value="NZ_QJJS01000002.1"/>
</dbReference>
<gene>
    <name evidence="1" type="ORF">C7444_102184</name>
</gene>
<keyword evidence="2" id="KW-1185">Reference proteome</keyword>